<evidence type="ECO:0000313" key="3">
    <source>
        <dbReference type="Proteomes" id="UP001235547"/>
    </source>
</evidence>
<dbReference type="EMBL" id="CP120370">
    <property type="protein sequence ID" value="WEX80792.1"/>
    <property type="molecule type" value="Genomic_DNA"/>
</dbReference>
<feature type="region of interest" description="Disordered" evidence="1">
    <location>
        <begin position="1"/>
        <end position="38"/>
    </location>
</feature>
<keyword evidence="3" id="KW-1185">Reference proteome</keyword>
<protein>
    <submittedName>
        <fullName evidence="2">Uncharacterized protein</fullName>
    </submittedName>
</protein>
<name>A0ABY8CTJ9_9HYPH</name>
<dbReference type="Proteomes" id="UP001235547">
    <property type="component" value="Chromosome 2"/>
</dbReference>
<reference evidence="2 3" key="1">
    <citation type="submission" date="2023-03" db="EMBL/GenBank/DDBJ databases">
        <authorList>
            <person name="Kaur S."/>
            <person name="Espinosa-Saiz D."/>
            <person name="Velazquez E."/>
            <person name="Menendez E."/>
            <person name="diCenzo G.C."/>
        </authorList>
    </citation>
    <scope>NUCLEOTIDE SEQUENCE [LARGE SCALE GENOMIC DNA]</scope>
    <source>
        <strain evidence="2 3">LMG 27395</strain>
    </source>
</reference>
<evidence type="ECO:0000256" key="1">
    <source>
        <dbReference type="SAM" id="MobiDB-lite"/>
    </source>
</evidence>
<accession>A0ABY8CTJ9</accession>
<gene>
    <name evidence="2" type="ORF">PYH38_000078</name>
</gene>
<evidence type="ECO:0000313" key="2">
    <source>
        <dbReference type="EMBL" id="WEX80792.1"/>
    </source>
</evidence>
<proteinExistence type="predicted"/>
<sequence>MNLAAKPPIVEASGEQDQPAKRSRKVKGQPADAAKQAKASKWTIAREMLLREGGVSKEELFAALKWRSMSLPLLKEKTRLEVIEKTEADWKAKA</sequence>
<dbReference type="RefSeq" id="WP_280731510.1">
    <property type="nucleotide sequence ID" value="NZ_CP120367.1"/>
</dbReference>
<organism evidence="2 3">
    <name type="scientific">Sinorhizobium numidicum</name>
    <dbReference type="NCBI Taxonomy" id="680248"/>
    <lineage>
        <taxon>Bacteria</taxon>
        <taxon>Pseudomonadati</taxon>
        <taxon>Pseudomonadota</taxon>
        <taxon>Alphaproteobacteria</taxon>
        <taxon>Hyphomicrobiales</taxon>
        <taxon>Rhizobiaceae</taxon>
        <taxon>Sinorhizobium/Ensifer group</taxon>
        <taxon>Sinorhizobium</taxon>
    </lineage>
</organism>